<dbReference type="Pfam" id="PF01436">
    <property type="entry name" value="NHL"/>
    <property type="match status" value="2"/>
</dbReference>
<feature type="non-terminal residue" evidence="4">
    <location>
        <position position="1"/>
    </location>
</feature>
<evidence type="ECO:0000256" key="2">
    <source>
        <dbReference type="ARBA" id="ARBA00022737"/>
    </source>
</evidence>
<gene>
    <name evidence="4" type="ORF">METZ01_LOCUS210180</name>
</gene>
<dbReference type="PROSITE" id="PS51125">
    <property type="entry name" value="NHL"/>
    <property type="match status" value="2"/>
</dbReference>
<dbReference type="InterPro" id="IPR001258">
    <property type="entry name" value="NHL_repeat"/>
</dbReference>
<evidence type="ECO:0000256" key="1">
    <source>
        <dbReference type="ARBA" id="ARBA00022729"/>
    </source>
</evidence>
<proteinExistence type="predicted"/>
<accession>A0A382F2V1</accession>
<dbReference type="Gene3D" id="2.120.10.30">
    <property type="entry name" value="TolB, C-terminal domain"/>
    <property type="match status" value="1"/>
</dbReference>
<reference evidence="4" key="1">
    <citation type="submission" date="2018-05" db="EMBL/GenBank/DDBJ databases">
        <authorList>
            <person name="Lanie J.A."/>
            <person name="Ng W.-L."/>
            <person name="Kazmierczak K.M."/>
            <person name="Andrzejewski T.M."/>
            <person name="Davidsen T.M."/>
            <person name="Wayne K.J."/>
            <person name="Tettelin H."/>
            <person name="Glass J.I."/>
            <person name="Rusch D."/>
            <person name="Podicherti R."/>
            <person name="Tsui H.-C.T."/>
            <person name="Winkler M.E."/>
        </authorList>
    </citation>
    <scope>NUCLEOTIDE SEQUENCE</scope>
</reference>
<keyword evidence="2" id="KW-0677">Repeat</keyword>
<dbReference type="PANTHER" id="PTHR10680">
    <property type="entry name" value="PEPTIDYL-GLYCINE ALPHA-AMIDATING MONOOXYGENASE"/>
    <property type="match status" value="1"/>
</dbReference>
<dbReference type="EMBL" id="UINC01047714">
    <property type="protein sequence ID" value="SVB57326.1"/>
    <property type="molecule type" value="Genomic_DNA"/>
</dbReference>
<dbReference type="SUPFAM" id="SSF63829">
    <property type="entry name" value="Calcium-dependent phosphotriesterase"/>
    <property type="match status" value="1"/>
</dbReference>
<dbReference type="InterPro" id="IPR011042">
    <property type="entry name" value="6-blade_b-propeller_TolB-like"/>
</dbReference>
<keyword evidence="1" id="KW-0732">Signal</keyword>
<dbReference type="AlphaFoldDB" id="A0A382F2V1"/>
<protein>
    <recommendedName>
        <fullName evidence="5">SMP-30/Gluconolactonase/LRE-like region domain-containing protein</fullName>
    </recommendedName>
</protein>
<sequence>RGLGHQVHKVDQEVRIVMSLGEAGVHGCDETHFNGPSDVVVAPNGDIWIADGHRGGNNRLVKFSSDGDFLLARGGCVGDESKEPGMFDDPHGIAMDSGGRVFVADRGNSRIQIFDQDGELEAIWTQFGKPSGLVIDSDDVLYAVDGLSGLERPGWRDNPGWEQGIRIGDAVTGWVTAFIPNRQPAPGAGIEFLAVDFDGNMYMNDLARVNVSKYVRFKP</sequence>
<evidence type="ECO:0000256" key="3">
    <source>
        <dbReference type="ARBA" id="ARBA00023180"/>
    </source>
</evidence>
<evidence type="ECO:0000313" key="4">
    <source>
        <dbReference type="EMBL" id="SVB57326.1"/>
    </source>
</evidence>
<dbReference type="GO" id="GO:0005576">
    <property type="term" value="C:extracellular region"/>
    <property type="evidence" value="ECO:0007669"/>
    <property type="project" value="TreeGrafter"/>
</dbReference>
<keyword evidence="3" id="KW-0325">Glycoprotein</keyword>
<dbReference type="PANTHER" id="PTHR10680:SF14">
    <property type="entry name" value="PEPTIDYL-GLYCINE ALPHA-AMIDATING MONOOXYGENASE"/>
    <property type="match status" value="1"/>
</dbReference>
<organism evidence="4">
    <name type="scientific">marine metagenome</name>
    <dbReference type="NCBI Taxonomy" id="408172"/>
    <lineage>
        <taxon>unclassified sequences</taxon>
        <taxon>metagenomes</taxon>
        <taxon>ecological metagenomes</taxon>
    </lineage>
</organism>
<evidence type="ECO:0008006" key="5">
    <source>
        <dbReference type="Google" id="ProtNLM"/>
    </source>
</evidence>
<name>A0A382F2V1_9ZZZZ</name>